<dbReference type="AlphaFoldDB" id="A0A934QAI1"/>
<evidence type="ECO:0000256" key="3">
    <source>
        <dbReference type="ARBA" id="ARBA00007069"/>
    </source>
</evidence>
<dbReference type="Proteomes" id="UP000618733">
    <property type="component" value="Unassembled WGS sequence"/>
</dbReference>
<feature type="domain" description="ABC transmembrane type-1" evidence="11">
    <location>
        <begin position="152"/>
        <end position="360"/>
    </location>
</feature>
<evidence type="ECO:0000256" key="5">
    <source>
        <dbReference type="ARBA" id="ARBA00022475"/>
    </source>
</evidence>
<sequence length="373" mass="39519">MLQTNERTNKGDTPVSITVRPSTAGSALAGNRLSKRTPWLVLGGSLLVSFVLFGLIAAASGSELSVVGAVIVGALLYLLVISIMSTMVEGSRQAMDRFVTGLVTGAFLLAMVPLISVGITVVANGMARFDAEFFNSSMRNVTGEGGGALHAMVGTLLITLAATIISVPLGLMTSIYLVEYGRGKLAKTITFLVDVMTGIPSIVAGLFAYAVFAVFLGPGVRMGIVGAVALSVLMIPVVVRSSEEMLRLVPNDLREASYALGVPKWRTITKIVLPTSIAGITTGIMLAIARVIGETAPLLITAGFTATMNYNLFQDRMQSLPVYVYTQFANQGNPAFAFLERSWAAALLLIVIVMVLNLLARLIARWFAPKTGR</sequence>
<keyword evidence="5 10" id="KW-1003">Cell membrane</keyword>
<dbReference type="InterPro" id="IPR000515">
    <property type="entry name" value="MetI-like"/>
</dbReference>
<dbReference type="CDD" id="cd06261">
    <property type="entry name" value="TM_PBP2"/>
    <property type="match status" value="1"/>
</dbReference>
<feature type="transmembrane region" description="Helical" evidence="10">
    <location>
        <begin position="66"/>
        <end position="86"/>
    </location>
</feature>
<feature type="transmembrane region" description="Helical" evidence="10">
    <location>
        <begin position="39"/>
        <end position="60"/>
    </location>
</feature>
<comment type="subcellular location">
    <subcellularLocation>
        <location evidence="2 10">Cell membrane</location>
        <topology evidence="2 10">Multi-pass membrane protein</topology>
    </subcellularLocation>
</comment>
<evidence type="ECO:0000313" key="12">
    <source>
        <dbReference type="EMBL" id="MBK0420538.1"/>
    </source>
</evidence>
<keyword evidence="8 10" id="KW-1133">Transmembrane helix</keyword>
<dbReference type="PANTHER" id="PTHR42922:SF1">
    <property type="entry name" value="PHOSPHATE TRANSPORT SYSTEM PERMEASE PROTEIN PSTA"/>
    <property type="match status" value="1"/>
</dbReference>
<comment type="similarity">
    <text evidence="3 10">Belongs to the binding-protein-dependent transport system permease family. CysTW subfamily.</text>
</comment>
<proteinExistence type="inferred from homology"/>
<accession>A0A934QAI1</accession>
<gene>
    <name evidence="12" type="primary">pstA</name>
    <name evidence="12" type="ORF">JD292_00365</name>
</gene>
<evidence type="ECO:0000256" key="7">
    <source>
        <dbReference type="ARBA" id="ARBA00022692"/>
    </source>
</evidence>
<feature type="transmembrane region" description="Helical" evidence="10">
    <location>
        <begin position="189"/>
        <end position="216"/>
    </location>
</feature>
<keyword evidence="6" id="KW-0592">Phosphate transport</keyword>
<dbReference type="PROSITE" id="PS50928">
    <property type="entry name" value="ABC_TM1"/>
    <property type="match status" value="1"/>
</dbReference>
<comment type="caution">
    <text evidence="12">The sequence shown here is derived from an EMBL/GenBank/DDBJ whole genome shotgun (WGS) entry which is preliminary data.</text>
</comment>
<keyword evidence="13" id="KW-1185">Reference proteome</keyword>
<dbReference type="Gene3D" id="1.10.3720.10">
    <property type="entry name" value="MetI-like"/>
    <property type="match status" value="1"/>
</dbReference>
<organism evidence="12 13">
    <name type="scientific">Leucobacter edaphi</name>
    <dbReference type="NCBI Taxonomy" id="2796472"/>
    <lineage>
        <taxon>Bacteria</taxon>
        <taxon>Bacillati</taxon>
        <taxon>Actinomycetota</taxon>
        <taxon>Actinomycetes</taxon>
        <taxon>Micrococcales</taxon>
        <taxon>Microbacteriaceae</taxon>
        <taxon>Leucobacter</taxon>
    </lineage>
</organism>
<comment type="function">
    <text evidence="1">Part of the binding-protein-dependent transport system for phosphate; probably responsible for the translocation of the substrate across the membrane.</text>
</comment>
<keyword evidence="7 10" id="KW-0812">Transmembrane</keyword>
<evidence type="ECO:0000256" key="2">
    <source>
        <dbReference type="ARBA" id="ARBA00004651"/>
    </source>
</evidence>
<dbReference type="GO" id="GO:0005886">
    <property type="term" value="C:plasma membrane"/>
    <property type="evidence" value="ECO:0007669"/>
    <property type="project" value="UniProtKB-SubCell"/>
</dbReference>
<feature type="transmembrane region" description="Helical" evidence="10">
    <location>
        <begin position="222"/>
        <end position="239"/>
    </location>
</feature>
<feature type="transmembrane region" description="Helical" evidence="10">
    <location>
        <begin position="343"/>
        <end position="364"/>
    </location>
</feature>
<evidence type="ECO:0000313" key="13">
    <source>
        <dbReference type="Proteomes" id="UP000618733"/>
    </source>
</evidence>
<evidence type="ECO:0000256" key="10">
    <source>
        <dbReference type="RuleBase" id="RU363043"/>
    </source>
</evidence>
<feature type="transmembrane region" description="Helical" evidence="10">
    <location>
        <begin position="98"/>
        <end position="127"/>
    </location>
</feature>
<evidence type="ECO:0000256" key="6">
    <source>
        <dbReference type="ARBA" id="ARBA00022592"/>
    </source>
</evidence>
<evidence type="ECO:0000256" key="4">
    <source>
        <dbReference type="ARBA" id="ARBA00022448"/>
    </source>
</evidence>
<dbReference type="EMBL" id="JAEHOI010000001">
    <property type="protein sequence ID" value="MBK0420538.1"/>
    <property type="molecule type" value="Genomic_DNA"/>
</dbReference>
<keyword evidence="4" id="KW-0813">Transport</keyword>
<dbReference type="RefSeq" id="WP_200130758.1">
    <property type="nucleotide sequence ID" value="NZ_JAEHOI010000001.1"/>
</dbReference>
<feature type="transmembrane region" description="Helical" evidence="10">
    <location>
        <begin position="271"/>
        <end position="292"/>
    </location>
</feature>
<name>A0A934QAI1_9MICO</name>
<dbReference type="InterPro" id="IPR035906">
    <property type="entry name" value="MetI-like_sf"/>
</dbReference>
<protein>
    <recommendedName>
        <fullName evidence="10">Phosphate transport system permease protein PstA</fullName>
    </recommendedName>
</protein>
<dbReference type="GO" id="GO:0035435">
    <property type="term" value="P:phosphate ion transmembrane transport"/>
    <property type="evidence" value="ECO:0007669"/>
    <property type="project" value="InterPro"/>
</dbReference>
<keyword evidence="9 10" id="KW-0472">Membrane</keyword>
<evidence type="ECO:0000256" key="9">
    <source>
        <dbReference type="ARBA" id="ARBA00023136"/>
    </source>
</evidence>
<dbReference type="PANTHER" id="PTHR42922">
    <property type="entry name" value="PHOSPHATE TRANSPORT SYSTEM PERMEASE PROTEIN PSTA"/>
    <property type="match status" value="1"/>
</dbReference>
<evidence type="ECO:0000256" key="8">
    <source>
        <dbReference type="ARBA" id="ARBA00022989"/>
    </source>
</evidence>
<dbReference type="InterPro" id="IPR051408">
    <property type="entry name" value="Phosphate_transprt_permease"/>
</dbReference>
<dbReference type="GO" id="GO:0005315">
    <property type="term" value="F:phosphate transmembrane transporter activity"/>
    <property type="evidence" value="ECO:0007669"/>
    <property type="project" value="InterPro"/>
</dbReference>
<evidence type="ECO:0000259" key="11">
    <source>
        <dbReference type="PROSITE" id="PS50928"/>
    </source>
</evidence>
<reference evidence="12" key="1">
    <citation type="submission" date="2020-12" db="EMBL/GenBank/DDBJ databases">
        <title>Leucobacter sp. CAS2, isolated from Chromium sludge.</title>
        <authorList>
            <person name="Xu Z."/>
        </authorList>
    </citation>
    <scope>NUCLEOTIDE SEQUENCE</scope>
    <source>
        <strain evidence="12">CSA2</strain>
    </source>
</reference>
<dbReference type="SUPFAM" id="SSF161098">
    <property type="entry name" value="MetI-like"/>
    <property type="match status" value="1"/>
</dbReference>
<feature type="transmembrane region" description="Helical" evidence="10">
    <location>
        <begin position="147"/>
        <end position="177"/>
    </location>
</feature>
<dbReference type="NCBIfam" id="TIGR00974">
    <property type="entry name" value="3a0107s02c"/>
    <property type="match status" value="1"/>
</dbReference>
<dbReference type="InterPro" id="IPR005672">
    <property type="entry name" value="Phosphate_PstA"/>
</dbReference>
<evidence type="ECO:0000256" key="1">
    <source>
        <dbReference type="ARBA" id="ARBA00003510"/>
    </source>
</evidence>
<dbReference type="Pfam" id="PF00528">
    <property type="entry name" value="BPD_transp_1"/>
    <property type="match status" value="1"/>
</dbReference>